<feature type="compositionally biased region" description="Basic and acidic residues" evidence="2">
    <location>
        <begin position="185"/>
        <end position="207"/>
    </location>
</feature>
<feature type="compositionally biased region" description="Acidic residues" evidence="2">
    <location>
        <begin position="333"/>
        <end position="355"/>
    </location>
</feature>
<accession>A0AAU9IIM1</accession>
<evidence type="ECO:0000256" key="2">
    <source>
        <dbReference type="SAM" id="MobiDB-lite"/>
    </source>
</evidence>
<evidence type="ECO:0000256" key="1">
    <source>
        <dbReference type="ARBA" id="ARBA00008315"/>
    </source>
</evidence>
<dbReference type="AlphaFoldDB" id="A0AAU9IIM1"/>
<dbReference type="InterPro" id="IPR029488">
    <property type="entry name" value="Hmw/CFAP97"/>
</dbReference>
<protein>
    <recommendedName>
        <fullName evidence="5">Protein TIC 214</fullName>
    </recommendedName>
</protein>
<organism evidence="3 4">
    <name type="scientific">Blepharisma stoltei</name>
    <dbReference type="NCBI Taxonomy" id="1481888"/>
    <lineage>
        <taxon>Eukaryota</taxon>
        <taxon>Sar</taxon>
        <taxon>Alveolata</taxon>
        <taxon>Ciliophora</taxon>
        <taxon>Postciliodesmatophora</taxon>
        <taxon>Heterotrichea</taxon>
        <taxon>Heterotrichida</taxon>
        <taxon>Blepharismidae</taxon>
        <taxon>Blepharisma</taxon>
    </lineage>
</organism>
<feature type="region of interest" description="Disordered" evidence="2">
    <location>
        <begin position="169"/>
        <end position="213"/>
    </location>
</feature>
<evidence type="ECO:0000313" key="3">
    <source>
        <dbReference type="EMBL" id="CAG9313061.1"/>
    </source>
</evidence>
<evidence type="ECO:0008006" key="5">
    <source>
        <dbReference type="Google" id="ProtNLM"/>
    </source>
</evidence>
<dbReference type="InterPro" id="IPR038791">
    <property type="entry name" value="Cfap97/Hemingway"/>
</dbReference>
<feature type="compositionally biased region" description="Basic and acidic residues" evidence="2">
    <location>
        <begin position="284"/>
        <end position="330"/>
    </location>
</feature>
<evidence type="ECO:0000313" key="4">
    <source>
        <dbReference type="Proteomes" id="UP001162131"/>
    </source>
</evidence>
<name>A0AAU9IIM1_9CILI</name>
<dbReference type="EMBL" id="CAJZBQ010000009">
    <property type="protein sequence ID" value="CAG9313061.1"/>
    <property type="molecule type" value="Genomic_DNA"/>
</dbReference>
<reference evidence="3" key="1">
    <citation type="submission" date="2021-09" db="EMBL/GenBank/DDBJ databases">
        <authorList>
            <consortium name="AG Swart"/>
            <person name="Singh M."/>
            <person name="Singh A."/>
            <person name="Seah K."/>
            <person name="Emmerich C."/>
        </authorList>
    </citation>
    <scope>NUCLEOTIDE SEQUENCE</scope>
    <source>
        <strain evidence="3">ATCC30299</strain>
    </source>
</reference>
<keyword evidence="4" id="KW-1185">Reference proteome</keyword>
<comment type="similarity">
    <text evidence="1">Belongs to the CFAP97 family.</text>
</comment>
<dbReference type="Pfam" id="PF13879">
    <property type="entry name" value="Hmw_CFAP97"/>
    <property type="match status" value="1"/>
</dbReference>
<proteinExistence type="inferred from homology"/>
<dbReference type="Proteomes" id="UP001162131">
    <property type="component" value="Unassembled WGS sequence"/>
</dbReference>
<gene>
    <name evidence="3" type="ORF">BSTOLATCC_MIC7846</name>
</gene>
<sequence>MHLKNISLPASSVWAHDYAFNLHKQRLKLIKLTPSNRVDNSEPATKRFMTCKHRGQAFFESEINKTIQIDNQKLLGKLTWISNRKRALSMTFRESTSPPRSLNFVSRKREAERILLENHSFMRRLSEKPSSVSLNKFRYEYERNMKYKANASKMKFNVLGNKIGKKANLLPPLTEQPRKLRSISLKRESKTDRSNLSMTDRRTKDVSKGSISPKETAIKPENYMQKVIKEKKSEIKIDENKQENKQENAGMFLTEITPMHKEEIKPIEIFDEKYNKPIINVEEKQKNPQENHTDVIEDKENFETIQEPKEETKENLEINQELKQETKENLEINLEETSPEEIQENNEEVFAEENNPEIVNEEPPMTKKEKTPIANEYAEVSSESSGLNKQEENLPASIEEEIAS</sequence>
<comment type="caution">
    <text evidence="3">The sequence shown here is derived from an EMBL/GenBank/DDBJ whole genome shotgun (WGS) entry which is preliminary data.</text>
</comment>
<feature type="region of interest" description="Disordered" evidence="2">
    <location>
        <begin position="284"/>
        <end position="404"/>
    </location>
</feature>
<dbReference type="PANTHER" id="PTHR23035">
    <property type="entry name" value="CILIA- AND FLAGELLA-ASSOCIATED PROTEIN 97-RELATED"/>
    <property type="match status" value="1"/>
</dbReference>